<organism evidence="1 2">
    <name type="scientific">Paractinoplanes bogorensis</name>
    <dbReference type="NCBI Taxonomy" id="1610840"/>
    <lineage>
        <taxon>Bacteria</taxon>
        <taxon>Bacillati</taxon>
        <taxon>Actinomycetota</taxon>
        <taxon>Actinomycetes</taxon>
        <taxon>Micromonosporales</taxon>
        <taxon>Micromonosporaceae</taxon>
        <taxon>Paractinoplanes</taxon>
    </lineage>
</organism>
<dbReference type="Proteomes" id="UP001519654">
    <property type="component" value="Unassembled WGS sequence"/>
</dbReference>
<dbReference type="SUPFAM" id="SSF53474">
    <property type="entry name" value="alpha/beta-Hydrolases"/>
    <property type="match status" value="1"/>
</dbReference>
<sequence>MDVPYVVKEPVGGARPDAPVVIGYHLLDSPRTEVALAAALPLDGLDAWRIYLGLPMSGARGQDLWPLLAEDAVLKVYEPIAFGALAEFPEAYGEIRSRLGIADGVPLGVLGGSLGGAAAQLVASTHDVKAAVLVNPLVQLRAAIDGISASFGTPYQWEEAADEVAERMDFVARAGELERTAIRYITGADDMADAIIEPVEKAVAELGRRGATVDHHVVREMGHALAEEPGTEAAPQTPHAREVDRLAVEWFRGNL</sequence>
<dbReference type="EMBL" id="JAHKKG010000009">
    <property type="protein sequence ID" value="MBU2667393.1"/>
    <property type="molecule type" value="Genomic_DNA"/>
</dbReference>
<gene>
    <name evidence="1" type="ORF">KOI35_28165</name>
</gene>
<reference evidence="1 2" key="1">
    <citation type="submission" date="2021-06" db="EMBL/GenBank/DDBJ databases">
        <title>Actinoplanes lichenicola sp. nov., and Actinoplanes ovalisporus sp. nov., isolated from lichen in Thailand.</title>
        <authorList>
            <person name="Saeng-In P."/>
            <person name="Kanchanasin P."/>
            <person name="Yuki M."/>
            <person name="Kudo T."/>
            <person name="Ohkuma M."/>
            <person name="Phongsopitanun W."/>
            <person name="Tanasupawat S."/>
        </authorList>
    </citation>
    <scope>NUCLEOTIDE SEQUENCE [LARGE SCALE GENOMIC DNA]</scope>
    <source>
        <strain evidence="1 2">NBRC 110975</strain>
    </source>
</reference>
<evidence type="ECO:0000313" key="2">
    <source>
        <dbReference type="Proteomes" id="UP001519654"/>
    </source>
</evidence>
<comment type="caution">
    <text evidence="1">The sequence shown here is derived from an EMBL/GenBank/DDBJ whole genome shotgun (WGS) entry which is preliminary data.</text>
</comment>
<protein>
    <recommendedName>
        <fullName evidence="3">Alpha/beta hydrolase</fullName>
    </recommendedName>
</protein>
<dbReference type="RefSeq" id="WP_215791662.1">
    <property type="nucleotide sequence ID" value="NZ_JAHKKG010000009.1"/>
</dbReference>
<keyword evidence="2" id="KW-1185">Reference proteome</keyword>
<dbReference type="InterPro" id="IPR029058">
    <property type="entry name" value="AB_hydrolase_fold"/>
</dbReference>
<evidence type="ECO:0000313" key="1">
    <source>
        <dbReference type="EMBL" id="MBU2667393.1"/>
    </source>
</evidence>
<dbReference type="Gene3D" id="3.40.50.1820">
    <property type="entry name" value="alpha/beta hydrolase"/>
    <property type="match status" value="1"/>
</dbReference>
<name>A0ABS5YVB1_9ACTN</name>
<proteinExistence type="predicted"/>
<evidence type="ECO:0008006" key="3">
    <source>
        <dbReference type="Google" id="ProtNLM"/>
    </source>
</evidence>
<accession>A0ABS5YVB1</accession>